<name>A0A388T2H7_9ACTN</name>
<proteinExistence type="predicted"/>
<dbReference type="Proteomes" id="UP000265354">
    <property type="component" value="Unassembled WGS sequence"/>
</dbReference>
<gene>
    <name evidence="1" type="ORF">SSP531S_38010</name>
</gene>
<sequence>MHLRTALTVLAPPGRLPGAYGRFTALGIVLGTVYPAIPGEWNRPARRLREMPRTPRVPVTP</sequence>
<dbReference type="AlphaFoldDB" id="A0A388T2H7"/>
<evidence type="ECO:0000313" key="2">
    <source>
        <dbReference type="Proteomes" id="UP000265354"/>
    </source>
</evidence>
<accession>A0A388T2H7</accession>
<organism evidence="1 2">
    <name type="scientific">Streptomyces spongiicola</name>
    <dbReference type="NCBI Taxonomy" id="1690221"/>
    <lineage>
        <taxon>Bacteria</taxon>
        <taxon>Bacillati</taxon>
        <taxon>Actinomycetota</taxon>
        <taxon>Actinomycetes</taxon>
        <taxon>Kitasatosporales</taxon>
        <taxon>Streptomycetaceae</taxon>
        <taxon>Streptomyces</taxon>
    </lineage>
</organism>
<comment type="caution">
    <text evidence="1">The sequence shown here is derived from an EMBL/GenBank/DDBJ whole genome shotgun (WGS) entry which is preliminary data.</text>
</comment>
<dbReference type="EMBL" id="BGZL01000010">
    <property type="protein sequence ID" value="GBQ02342.1"/>
    <property type="molecule type" value="Genomic_DNA"/>
</dbReference>
<protein>
    <submittedName>
        <fullName evidence="1">Uncharacterized protein</fullName>
    </submittedName>
</protein>
<reference evidence="1 2" key="1">
    <citation type="submission" date="2018-07" db="EMBL/GenBank/DDBJ databases">
        <title>Whole Genome Shotgun Sequence of Streptomyces spongiicola strain 531S.</title>
        <authorList>
            <person name="Dohra H."/>
            <person name="Kodani S."/>
        </authorList>
    </citation>
    <scope>NUCLEOTIDE SEQUENCE [LARGE SCALE GENOMIC DNA]</scope>
    <source>
        <strain evidence="1 2">531S</strain>
    </source>
</reference>
<evidence type="ECO:0000313" key="1">
    <source>
        <dbReference type="EMBL" id="GBQ02342.1"/>
    </source>
</evidence>